<dbReference type="Proteomes" id="UP001064048">
    <property type="component" value="Chromosome 29"/>
</dbReference>
<evidence type="ECO:0000313" key="1">
    <source>
        <dbReference type="EMBL" id="KAI8433841.1"/>
    </source>
</evidence>
<sequence>MYPIWSQFARRTDGRWGQKVLEWRPRTGGRAVGRPPTRWSDDLKIAGSRWMRKAQDRSEWRALGEAYVQQWTSFGWHDDDDDPIWPLLVMAMYVEQGLPCISSTFTGEGWSPSAFSTWPKKDILFEAKTHFLMFKRNPKSCSFLKTSFKRLSCSSGVLPVTATSSNRHATPSIPARAVDMSLWNMPGAALTPNAKRFIFINPSGVFRVKSIAVSSSTFNWGPKEGLGCRNESMPSVPIVRSLLPVVDLDTSQIRLDTVLPALFDL</sequence>
<gene>
    <name evidence="1" type="ORF">MSG28_015795</name>
</gene>
<comment type="caution">
    <text evidence="1">The sequence shown here is derived from an EMBL/GenBank/DDBJ whole genome shotgun (WGS) entry which is preliminary data.</text>
</comment>
<dbReference type="EMBL" id="CM046129">
    <property type="protein sequence ID" value="KAI8433841.1"/>
    <property type="molecule type" value="Genomic_DNA"/>
</dbReference>
<protein>
    <submittedName>
        <fullName evidence="1">Uncharacterized protein</fullName>
    </submittedName>
</protein>
<accession>A0ACC0KBF0</accession>
<reference evidence="1 2" key="1">
    <citation type="journal article" date="2022" name="Genome Biol. Evol.">
        <title>The Spruce Budworm Genome: Reconstructing the Evolutionary History of Antifreeze Proteins.</title>
        <authorList>
            <person name="Beliveau C."/>
            <person name="Gagne P."/>
            <person name="Picq S."/>
            <person name="Vernygora O."/>
            <person name="Keeling C.I."/>
            <person name="Pinkney K."/>
            <person name="Doucet D."/>
            <person name="Wen F."/>
            <person name="Johnston J.S."/>
            <person name="Maaroufi H."/>
            <person name="Boyle B."/>
            <person name="Laroche J."/>
            <person name="Dewar K."/>
            <person name="Juretic N."/>
            <person name="Blackburn G."/>
            <person name="Nisole A."/>
            <person name="Brunet B."/>
            <person name="Brandao M."/>
            <person name="Lumley L."/>
            <person name="Duan J."/>
            <person name="Quan G."/>
            <person name="Lucarotti C.J."/>
            <person name="Roe A.D."/>
            <person name="Sperling F.A.H."/>
            <person name="Levesque R.C."/>
            <person name="Cusson M."/>
        </authorList>
    </citation>
    <scope>NUCLEOTIDE SEQUENCE [LARGE SCALE GENOMIC DNA]</scope>
    <source>
        <strain evidence="1">Glfc:IPQL:Cfum</strain>
    </source>
</reference>
<proteinExistence type="predicted"/>
<keyword evidence="2" id="KW-1185">Reference proteome</keyword>
<evidence type="ECO:0000313" key="2">
    <source>
        <dbReference type="Proteomes" id="UP001064048"/>
    </source>
</evidence>
<name>A0ACC0KBF0_CHOFU</name>
<organism evidence="1 2">
    <name type="scientific">Choristoneura fumiferana</name>
    <name type="common">Spruce budworm moth</name>
    <name type="synonym">Archips fumiferana</name>
    <dbReference type="NCBI Taxonomy" id="7141"/>
    <lineage>
        <taxon>Eukaryota</taxon>
        <taxon>Metazoa</taxon>
        <taxon>Ecdysozoa</taxon>
        <taxon>Arthropoda</taxon>
        <taxon>Hexapoda</taxon>
        <taxon>Insecta</taxon>
        <taxon>Pterygota</taxon>
        <taxon>Neoptera</taxon>
        <taxon>Endopterygota</taxon>
        <taxon>Lepidoptera</taxon>
        <taxon>Glossata</taxon>
        <taxon>Ditrysia</taxon>
        <taxon>Tortricoidea</taxon>
        <taxon>Tortricidae</taxon>
        <taxon>Tortricinae</taxon>
        <taxon>Choristoneura</taxon>
    </lineage>
</organism>